<comment type="caution">
    <text evidence="2">The sequence shown here is derived from an EMBL/GenBank/DDBJ whole genome shotgun (WGS) entry which is preliminary data.</text>
</comment>
<feature type="region of interest" description="Disordered" evidence="1">
    <location>
        <begin position="1"/>
        <end position="33"/>
    </location>
</feature>
<evidence type="ECO:0000313" key="2">
    <source>
        <dbReference type="EMBL" id="KAF9030387.1"/>
    </source>
</evidence>
<proteinExistence type="predicted"/>
<reference evidence="2" key="1">
    <citation type="submission" date="2020-11" db="EMBL/GenBank/DDBJ databases">
        <authorList>
            <consortium name="DOE Joint Genome Institute"/>
            <person name="Ahrendt S."/>
            <person name="Riley R."/>
            <person name="Andreopoulos W."/>
            <person name="Labutti K."/>
            <person name="Pangilinan J."/>
            <person name="Ruiz-Duenas F.J."/>
            <person name="Barrasa J.M."/>
            <person name="Sanchez-Garcia M."/>
            <person name="Camarero S."/>
            <person name="Miyauchi S."/>
            <person name="Serrano A."/>
            <person name="Linde D."/>
            <person name="Babiker R."/>
            <person name="Drula E."/>
            <person name="Ayuso-Fernandez I."/>
            <person name="Pacheco R."/>
            <person name="Padilla G."/>
            <person name="Ferreira P."/>
            <person name="Barriuso J."/>
            <person name="Kellner H."/>
            <person name="Castanera R."/>
            <person name="Alfaro M."/>
            <person name="Ramirez L."/>
            <person name="Pisabarro A.G."/>
            <person name="Kuo A."/>
            <person name="Tritt A."/>
            <person name="Lipzen A."/>
            <person name="He G."/>
            <person name="Yan M."/>
            <person name="Ng V."/>
            <person name="Cullen D."/>
            <person name="Martin F."/>
            <person name="Rosso M.-N."/>
            <person name="Henrissat B."/>
            <person name="Hibbett D."/>
            <person name="Martinez A.T."/>
            <person name="Grigoriev I.V."/>
        </authorList>
    </citation>
    <scope>NUCLEOTIDE SEQUENCE</scope>
    <source>
        <strain evidence="2">AH 40177</strain>
    </source>
</reference>
<keyword evidence="3" id="KW-1185">Reference proteome</keyword>
<feature type="compositionally biased region" description="Polar residues" evidence="1">
    <location>
        <begin position="1"/>
        <end position="24"/>
    </location>
</feature>
<organism evidence="2 3">
    <name type="scientific">Rhodocollybia butyracea</name>
    <dbReference type="NCBI Taxonomy" id="206335"/>
    <lineage>
        <taxon>Eukaryota</taxon>
        <taxon>Fungi</taxon>
        <taxon>Dikarya</taxon>
        <taxon>Basidiomycota</taxon>
        <taxon>Agaricomycotina</taxon>
        <taxon>Agaricomycetes</taxon>
        <taxon>Agaricomycetidae</taxon>
        <taxon>Agaricales</taxon>
        <taxon>Marasmiineae</taxon>
        <taxon>Omphalotaceae</taxon>
        <taxon>Rhodocollybia</taxon>
    </lineage>
</organism>
<evidence type="ECO:0000256" key="1">
    <source>
        <dbReference type="SAM" id="MobiDB-lite"/>
    </source>
</evidence>
<name>A0A9P5P415_9AGAR</name>
<accession>A0A9P5P415</accession>
<evidence type="ECO:0000313" key="3">
    <source>
        <dbReference type="Proteomes" id="UP000772434"/>
    </source>
</evidence>
<dbReference type="AlphaFoldDB" id="A0A9P5P415"/>
<dbReference type="EMBL" id="JADNRY010000670">
    <property type="protein sequence ID" value="KAF9030387.1"/>
    <property type="molecule type" value="Genomic_DNA"/>
</dbReference>
<sequence length="194" mass="22028">MSDYSTTGTDIPRSASQDTLHSQLPPQPPKALSPNRRAVEVLRQAIQAKEILPMAKDSPWTREVASGSTVCTSSLLVRNKEQYLQWYAKGWYDKVYSRTVEDHQLIEAGNFIISDATTEYKLMKSPRVFRSRWLLIYEFESPRSTLIPSLSGTGNRTIRRIKGMSHSAKVIQDSILATADDEIENGRWKARSRP</sequence>
<dbReference type="Proteomes" id="UP000772434">
    <property type="component" value="Unassembled WGS sequence"/>
</dbReference>
<gene>
    <name evidence="2" type="ORF">BDP27DRAFT_1436286</name>
</gene>
<protein>
    <submittedName>
        <fullName evidence="2">Uncharacterized protein</fullName>
    </submittedName>
</protein>